<comment type="similarity">
    <text evidence="6">Belongs to the KhpB RNA-binding protein family.</text>
</comment>
<comment type="subcellular location">
    <subcellularLocation>
        <location evidence="6">Cytoplasm</location>
    </subcellularLocation>
</comment>
<sequence length="325" mass="36399">MNVESVGKTVEEALEAALKELNLKKEEVDYTVLIEPKKGFLGFGKKEAKILVTPKADTISLKSENKEDPTVAESLKEKVVSFGEKTTESAGAVLRKVGEKADELDEKQKAFNNRVKEKWNDTVDSVKESGDKVRNAVNEKVETATAVSAAVKNTLAERKNKRSSSENVKEFVVDDAVVDEAKEFLAKIFKAMKIEVVMEKFVNKKDGCVVLKLHGDDMGILIGKHGQTLDSLQYLTNLVANKNTENRVHIVIDVENYRDRRAETLTRLAKRLADKVKKSGERIVLEPMNPHERKIIHTALQNDNKITTLSEGSEPFRKVVIELKK</sequence>
<dbReference type="Gene3D" id="3.30.1370.50">
    <property type="entry name" value="R3H-like domain"/>
    <property type="match status" value="1"/>
</dbReference>
<dbReference type="InterPro" id="IPR038247">
    <property type="entry name" value="Jag_N_dom_sf"/>
</dbReference>
<dbReference type="InterPro" id="IPR015946">
    <property type="entry name" value="KH_dom-like_a/b"/>
</dbReference>
<evidence type="ECO:0000313" key="8">
    <source>
        <dbReference type="EMBL" id="SDC25000.1"/>
    </source>
</evidence>
<name>A0A1G6K1W4_9FIRM</name>
<dbReference type="PROSITE" id="PS51061">
    <property type="entry name" value="R3H"/>
    <property type="match status" value="1"/>
</dbReference>
<dbReference type="SUPFAM" id="SSF82708">
    <property type="entry name" value="R3H domain"/>
    <property type="match status" value="1"/>
</dbReference>
<dbReference type="HAMAP" id="MF_00867">
    <property type="entry name" value="KhpB"/>
    <property type="match status" value="1"/>
</dbReference>
<dbReference type="InterPro" id="IPR039247">
    <property type="entry name" value="KhpB"/>
</dbReference>
<dbReference type="Proteomes" id="UP000198943">
    <property type="component" value="Unassembled WGS sequence"/>
</dbReference>
<keyword evidence="1 6" id="KW-0963">Cytoplasm</keyword>
<keyword evidence="2 6" id="KW-0694">RNA-binding</keyword>
<comment type="subunit">
    <text evidence="6">Forms a complex with KhpA.</text>
</comment>
<dbReference type="GO" id="GO:0003723">
    <property type="term" value="F:RNA binding"/>
    <property type="evidence" value="ECO:0007669"/>
    <property type="project" value="UniProtKB-UniRule"/>
</dbReference>
<dbReference type="NCBIfam" id="NF041568">
    <property type="entry name" value="Jag_EloR"/>
    <property type="match status" value="1"/>
</dbReference>
<keyword evidence="3 6" id="KW-0133">Cell shape</keyword>
<dbReference type="InterPro" id="IPR032782">
    <property type="entry name" value="KhpB_N"/>
</dbReference>
<reference evidence="9" key="1">
    <citation type="submission" date="2016-10" db="EMBL/GenBank/DDBJ databases">
        <authorList>
            <person name="Varghese N."/>
            <person name="Submissions S."/>
        </authorList>
    </citation>
    <scope>NUCLEOTIDE SEQUENCE [LARGE SCALE GENOMIC DNA]</scope>
    <source>
        <strain evidence="9">DSM 11005</strain>
    </source>
</reference>
<dbReference type="Gene3D" id="3.30.300.20">
    <property type="match status" value="1"/>
</dbReference>
<organism evidence="8 9">
    <name type="scientific">Succiniclasticum ruminis</name>
    <dbReference type="NCBI Taxonomy" id="40841"/>
    <lineage>
        <taxon>Bacteria</taxon>
        <taxon>Bacillati</taxon>
        <taxon>Bacillota</taxon>
        <taxon>Negativicutes</taxon>
        <taxon>Acidaminococcales</taxon>
        <taxon>Acidaminococcaceae</taxon>
        <taxon>Succiniclasticum</taxon>
    </lineage>
</organism>
<keyword evidence="9" id="KW-1185">Reference proteome</keyword>
<dbReference type="InterPro" id="IPR036867">
    <property type="entry name" value="R3H_dom_sf"/>
</dbReference>
<dbReference type="Pfam" id="PF14804">
    <property type="entry name" value="Jag_N"/>
    <property type="match status" value="1"/>
</dbReference>
<dbReference type="GO" id="GO:0008360">
    <property type="term" value="P:regulation of cell shape"/>
    <property type="evidence" value="ECO:0007669"/>
    <property type="project" value="UniProtKB-KW"/>
</dbReference>
<evidence type="ECO:0000256" key="5">
    <source>
        <dbReference type="ARBA" id="ARBA00023316"/>
    </source>
</evidence>
<evidence type="ECO:0000256" key="4">
    <source>
        <dbReference type="ARBA" id="ARBA00023186"/>
    </source>
</evidence>
<dbReference type="GO" id="GO:0009252">
    <property type="term" value="P:peptidoglycan biosynthetic process"/>
    <property type="evidence" value="ECO:0007669"/>
    <property type="project" value="UniProtKB-UniRule"/>
</dbReference>
<comment type="domain">
    <text evidence="6">Has an N-terminal Jag-N domain and 2 RNA-binding domains (KH and R3H).</text>
</comment>
<dbReference type="Gene3D" id="3.30.30.80">
    <property type="entry name" value="probable RNA-binding protein from clostridium symbiosum atcc 14940"/>
    <property type="match status" value="1"/>
</dbReference>
<dbReference type="Pfam" id="PF13083">
    <property type="entry name" value="KH_KhpA-B"/>
    <property type="match status" value="1"/>
</dbReference>
<dbReference type="SMART" id="SM01245">
    <property type="entry name" value="Jag_N"/>
    <property type="match status" value="1"/>
</dbReference>
<evidence type="ECO:0000313" key="9">
    <source>
        <dbReference type="Proteomes" id="UP000198943"/>
    </source>
</evidence>
<comment type="function">
    <text evidence="6">A probable RNA chaperone. Forms a complex with KhpA which binds to cellular RNA and controls its expression. Plays a role in peptidoglycan (PG) homeostasis and cell length regulation.</text>
</comment>
<proteinExistence type="inferred from homology"/>
<dbReference type="PANTHER" id="PTHR35800">
    <property type="entry name" value="PROTEIN JAG"/>
    <property type="match status" value="1"/>
</dbReference>
<dbReference type="Pfam" id="PF01424">
    <property type="entry name" value="R3H"/>
    <property type="match status" value="1"/>
</dbReference>
<dbReference type="InterPro" id="IPR034079">
    <property type="entry name" value="R3H_KhpB"/>
</dbReference>
<comment type="caution">
    <text evidence="6">Lacks conserved residue(s) required for the propagation of feature annotation.</text>
</comment>
<feature type="domain" description="R3H" evidence="7">
    <location>
        <begin position="259"/>
        <end position="325"/>
    </location>
</feature>
<dbReference type="InterPro" id="IPR001374">
    <property type="entry name" value="R3H_dom"/>
</dbReference>
<dbReference type="SMART" id="SM00393">
    <property type="entry name" value="R3H"/>
    <property type="match status" value="1"/>
</dbReference>
<dbReference type="RefSeq" id="WP_093729725.1">
    <property type="nucleotide sequence ID" value="NZ_FMYW01000004.1"/>
</dbReference>
<dbReference type="EMBL" id="FMYW01000004">
    <property type="protein sequence ID" value="SDC25000.1"/>
    <property type="molecule type" value="Genomic_DNA"/>
</dbReference>
<dbReference type="InterPro" id="IPR038008">
    <property type="entry name" value="Jag_KH"/>
</dbReference>
<dbReference type="GO" id="GO:0071555">
    <property type="term" value="P:cell wall organization"/>
    <property type="evidence" value="ECO:0007669"/>
    <property type="project" value="UniProtKB-KW"/>
</dbReference>
<evidence type="ECO:0000256" key="1">
    <source>
        <dbReference type="ARBA" id="ARBA00022490"/>
    </source>
</evidence>
<evidence type="ECO:0000259" key="7">
    <source>
        <dbReference type="PROSITE" id="PS51061"/>
    </source>
</evidence>
<evidence type="ECO:0000256" key="6">
    <source>
        <dbReference type="HAMAP-Rule" id="MF_00867"/>
    </source>
</evidence>
<keyword evidence="5 6" id="KW-0961">Cell wall biogenesis/degradation</keyword>
<dbReference type="CDD" id="cd02644">
    <property type="entry name" value="R3H_jag"/>
    <property type="match status" value="1"/>
</dbReference>
<protein>
    <recommendedName>
        <fullName evidence="6">RNA-binding protein KhpB</fullName>
    </recommendedName>
    <alternativeName>
        <fullName evidence="6">RNA-binding protein EloR</fullName>
    </alternativeName>
</protein>
<accession>A0A1G6K1W4</accession>
<keyword evidence="4 6" id="KW-0143">Chaperone</keyword>
<dbReference type="CDD" id="cd02414">
    <property type="entry name" value="KH-II_Jag"/>
    <property type="match status" value="1"/>
</dbReference>
<dbReference type="PANTHER" id="PTHR35800:SF1">
    <property type="entry name" value="RNA-BINDING PROTEIN KHPB"/>
    <property type="match status" value="1"/>
</dbReference>
<dbReference type="AlphaFoldDB" id="A0A1G6K1W4"/>
<gene>
    <name evidence="6" type="primary">khpB</name>
    <name evidence="6" type="synonym">eloR</name>
    <name evidence="8" type="ORF">SAMN04487864_10419</name>
</gene>
<dbReference type="OrthoDB" id="9794483at2"/>
<evidence type="ECO:0000256" key="3">
    <source>
        <dbReference type="ARBA" id="ARBA00022960"/>
    </source>
</evidence>
<evidence type="ECO:0000256" key="2">
    <source>
        <dbReference type="ARBA" id="ARBA00022884"/>
    </source>
</evidence>
<dbReference type="GO" id="GO:0005737">
    <property type="term" value="C:cytoplasm"/>
    <property type="evidence" value="ECO:0007669"/>
    <property type="project" value="UniProtKB-SubCell"/>
</dbReference>